<accession>A0ABY7THM0</accession>
<evidence type="ECO:0000256" key="7">
    <source>
        <dbReference type="SAM" id="SignalP"/>
    </source>
</evidence>
<dbReference type="Pfam" id="PF01435">
    <property type="entry name" value="Peptidase_M48"/>
    <property type="match status" value="1"/>
</dbReference>
<evidence type="ECO:0000313" key="10">
    <source>
        <dbReference type="Proteomes" id="UP001220395"/>
    </source>
</evidence>
<keyword evidence="10" id="KW-1185">Reference proteome</keyword>
<keyword evidence="7" id="KW-0732">Signal</keyword>
<protein>
    <submittedName>
        <fullName evidence="9">M48 family metalloprotease</fullName>
        <ecNumber evidence="9">3.4.24.-</ecNumber>
    </submittedName>
</protein>
<evidence type="ECO:0000256" key="1">
    <source>
        <dbReference type="ARBA" id="ARBA00001947"/>
    </source>
</evidence>
<dbReference type="Gene3D" id="3.30.2010.10">
    <property type="entry name" value="Metalloproteases ('zincins'), catalytic domain"/>
    <property type="match status" value="1"/>
</dbReference>
<evidence type="ECO:0000256" key="6">
    <source>
        <dbReference type="ARBA" id="ARBA00023049"/>
    </source>
</evidence>
<name>A0ABY7THM0_9SPHN</name>
<proteinExistence type="predicted"/>
<sequence>MRCLRQFARLALFVLLSAGLTLRPVAAQSVLRDAETEKFLQDISAPLVAAAGLQPGNVKIILIGDPEINAFVAGGQYVYIHSGLLIAATSANEVQGVIAHEIGHITGGHVIRNNEGAKPAMGIMLLSLLLGAAAAAAGSAEAGMGLFSAGQRAAMGKYLAFSRAQEGSADAAGASFLEKAGITGKGMLSFFGKLRSQEYRLTSSYAQVDPYAQTHPLTADRITTLRGTLEASPNWNKPTDAGFEKRFARIKGKLYGFVTDPDLVLRKYPESDQSVLARYARAYAWHRAAYPEKAEAEIEKLVASDPQDPYFLELKGQILTESGKPTAAIAPLRAAVANSRNEPLIAASLGHALIASEDPKNLAEAGQVLKLAVNRDEDNPFAWYELGLVYDRAGDRARAAMASAERYSLINQPGMALSNAEMALQGLPAGTPDYIRAQDIAVTARNEMENQKSKRR</sequence>
<gene>
    <name evidence="9" type="ORF">PQ455_13930</name>
</gene>
<feature type="signal peptide" evidence="7">
    <location>
        <begin position="1"/>
        <end position="26"/>
    </location>
</feature>
<dbReference type="EC" id="3.4.24.-" evidence="9"/>
<evidence type="ECO:0000256" key="5">
    <source>
        <dbReference type="ARBA" id="ARBA00022833"/>
    </source>
</evidence>
<evidence type="ECO:0000256" key="2">
    <source>
        <dbReference type="ARBA" id="ARBA00022670"/>
    </source>
</evidence>
<dbReference type="CDD" id="cd07324">
    <property type="entry name" value="M48C_Oma1-like"/>
    <property type="match status" value="1"/>
</dbReference>
<dbReference type="PANTHER" id="PTHR22726:SF1">
    <property type="entry name" value="METALLOENDOPEPTIDASE OMA1, MITOCHONDRIAL"/>
    <property type="match status" value="1"/>
</dbReference>
<organism evidence="9 10">
    <name type="scientific">Sphingomonas naphthae</name>
    <dbReference type="NCBI Taxonomy" id="1813468"/>
    <lineage>
        <taxon>Bacteria</taxon>
        <taxon>Pseudomonadati</taxon>
        <taxon>Pseudomonadota</taxon>
        <taxon>Alphaproteobacteria</taxon>
        <taxon>Sphingomonadales</taxon>
        <taxon>Sphingomonadaceae</taxon>
        <taxon>Sphingomonas</taxon>
    </lineage>
</organism>
<keyword evidence="4 9" id="KW-0378">Hydrolase</keyword>
<feature type="chain" id="PRO_5045701413" evidence="7">
    <location>
        <begin position="27"/>
        <end position="456"/>
    </location>
</feature>
<dbReference type="SUPFAM" id="SSF48452">
    <property type="entry name" value="TPR-like"/>
    <property type="match status" value="1"/>
</dbReference>
<dbReference type="InterPro" id="IPR011990">
    <property type="entry name" value="TPR-like_helical_dom_sf"/>
</dbReference>
<evidence type="ECO:0000259" key="8">
    <source>
        <dbReference type="Pfam" id="PF01435"/>
    </source>
</evidence>
<dbReference type="InterPro" id="IPR001915">
    <property type="entry name" value="Peptidase_M48"/>
</dbReference>
<dbReference type="PANTHER" id="PTHR22726">
    <property type="entry name" value="METALLOENDOPEPTIDASE OMA1"/>
    <property type="match status" value="1"/>
</dbReference>
<keyword evidence="2" id="KW-0645">Protease</keyword>
<dbReference type="Gene3D" id="1.25.40.10">
    <property type="entry name" value="Tetratricopeptide repeat domain"/>
    <property type="match status" value="1"/>
</dbReference>
<dbReference type="Proteomes" id="UP001220395">
    <property type="component" value="Chromosome"/>
</dbReference>
<keyword evidence="6 9" id="KW-0482">Metalloprotease</keyword>
<keyword evidence="5" id="KW-0862">Zinc</keyword>
<reference evidence="9 10" key="1">
    <citation type="submission" date="2023-02" db="EMBL/GenBank/DDBJ databases">
        <title>Genome sequence of Sphingomonas naphthae.</title>
        <authorList>
            <person name="Kim S."/>
            <person name="Heo J."/>
            <person name="Kwon S.-W."/>
        </authorList>
    </citation>
    <scope>NUCLEOTIDE SEQUENCE [LARGE SCALE GENOMIC DNA]</scope>
    <source>
        <strain evidence="9 10">KACC 18716</strain>
    </source>
</reference>
<dbReference type="GO" id="GO:0008237">
    <property type="term" value="F:metallopeptidase activity"/>
    <property type="evidence" value="ECO:0007669"/>
    <property type="project" value="UniProtKB-KW"/>
</dbReference>
<feature type="domain" description="Peptidase M48" evidence="8">
    <location>
        <begin position="37"/>
        <end position="227"/>
    </location>
</feature>
<dbReference type="InterPro" id="IPR051156">
    <property type="entry name" value="Mito/Outer_Membr_Metalloprot"/>
</dbReference>
<comment type="cofactor">
    <cofactor evidence="1">
        <name>Zn(2+)</name>
        <dbReference type="ChEBI" id="CHEBI:29105"/>
    </cofactor>
</comment>
<evidence type="ECO:0000313" key="9">
    <source>
        <dbReference type="EMBL" id="WCT72727.1"/>
    </source>
</evidence>
<evidence type="ECO:0000256" key="4">
    <source>
        <dbReference type="ARBA" id="ARBA00022801"/>
    </source>
</evidence>
<keyword evidence="3" id="KW-0479">Metal-binding</keyword>
<evidence type="ECO:0000256" key="3">
    <source>
        <dbReference type="ARBA" id="ARBA00022723"/>
    </source>
</evidence>
<dbReference type="RefSeq" id="WP_273686697.1">
    <property type="nucleotide sequence ID" value="NZ_CP117411.1"/>
</dbReference>
<dbReference type="EMBL" id="CP117411">
    <property type="protein sequence ID" value="WCT72727.1"/>
    <property type="molecule type" value="Genomic_DNA"/>
</dbReference>